<protein>
    <submittedName>
        <fullName evidence="1">Uncharacterized protein</fullName>
    </submittedName>
</protein>
<dbReference type="Proteomes" id="UP000019202">
    <property type="component" value="Unassembled WGS sequence"/>
</dbReference>
<keyword evidence="2" id="KW-1185">Reference proteome</keyword>
<sequence length="48" mass="5439">MDKNNLKLALIETIIILNIRIIIVQDLYGKINLLSTLLYLSSTTADYS</sequence>
<evidence type="ECO:0000313" key="2">
    <source>
        <dbReference type="Proteomes" id="UP000019202"/>
    </source>
</evidence>
<proteinExistence type="predicted"/>
<dbReference type="EMBL" id="CBXF010000001">
    <property type="protein sequence ID" value="CDL80838.1"/>
    <property type="molecule type" value="Genomic_DNA"/>
</dbReference>
<dbReference type="AlphaFoldDB" id="W1ISM4"/>
<comment type="caution">
    <text evidence="1">The sequence shown here is derived from an EMBL/GenBank/DDBJ whole genome shotgun (WGS) entry which is preliminary data.</text>
</comment>
<reference evidence="1" key="1">
    <citation type="submission" date="2013-11" db="EMBL/GenBank/DDBJ databases">
        <title>Draft genome sequence and annotation of the entomopathogenic bacteria, Xenorhabdus cabanillasi strain JM26 and Xenorhabdus szentirmai strain DSM 16338.</title>
        <authorList>
            <person name="Gualtieri M."/>
            <person name="Ogier J.C."/>
            <person name="Pages S."/>
            <person name="Givaudan A."/>
            <person name="Gaudriault S."/>
        </authorList>
    </citation>
    <scope>NUCLEOTIDE SEQUENCE [LARGE SCALE GENOMIC DNA]</scope>
    <source>
        <strain evidence="1">DSM 16338</strain>
    </source>
</reference>
<organism evidence="1 2">
    <name type="scientific">Xenorhabdus szentirmaii DSM 16338</name>
    <dbReference type="NCBI Taxonomy" id="1427518"/>
    <lineage>
        <taxon>Bacteria</taxon>
        <taxon>Pseudomonadati</taxon>
        <taxon>Pseudomonadota</taxon>
        <taxon>Gammaproteobacteria</taxon>
        <taxon>Enterobacterales</taxon>
        <taxon>Morganellaceae</taxon>
        <taxon>Xenorhabdus</taxon>
    </lineage>
</organism>
<accession>W1ISM4</accession>
<name>W1ISM4_9GAMM</name>
<dbReference type="STRING" id="1427518.XSR1_10281"/>
<evidence type="ECO:0000313" key="1">
    <source>
        <dbReference type="EMBL" id="CDL80838.1"/>
    </source>
</evidence>
<gene>
    <name evidence="1" type="ORF">XSR1_10281</name>
</gene>